<name>A0AAJ0U5V9_9GAMM</name>
<proteinExistence type="predicted"/>
<dbReference type="SUPFAM" id="SSF53795">
    <property type="entry name" value="PEP carboxykinase-like"/>
    <property type="match status" value="1"/>
</dbReference>
<accession>A0AAJ0U5V9</accession>
<reference evidence="1" key="2">
    <citation type="journal article" date="2020" name="Microorganisms">
        <title>Osmotic Adaptation and Compatible Solute Biosynthesis of Phototrophic Bacteria as Revealed from Genome Analyses.</title>
        <authorList>
            <person name="Imhoff J.F."/>
            <person name="Rahn T."/>
            <person name="Kunzel S."/>
            <person name="Keller A."/>
            <person name="Neulinger S.C."/>
        </authorList>
    </citation>
    <scope>NUCLEOTIDE SEQUENCE</scope>
    <source>
        <strain evidence="1">DSM 11080</strain>
    </source>
</reference>
<comment type="caution">
    <text evidence="1">The sequence shown here is derived from an EMBL/GenBank/DDBJ whole genome shotgun (WGS) entry which is preliminary data.</text>
</comment>
<protein>
    <submittedName>
        <fullName evidence="1">DUF4914 domain-containing protein</fullName>
    </submittedName>
</protein>
<evidence type="ECO:0000313" key="1">
    <source>
        <dbReference type="EMBL" id="MBK1705863.1"/>
    </source>
</evidence>
<dbReference type="Pfam" id="PF16260">
    <property type="entry name" value="DUF4914"/>
    <property type="match status" value="1"/>
</dbReference>
<dbReference type="Proteomes" id="UP001296776">
    <property type="component" value="Unassembled WGS sequence"/>
</dbReference>
<dbReference type="EMBL" id="NRSJ01000029">
    <property type="protein sequence ID" value="MBK1705863.1"/>
    <property type="molecule type" value="Genomic_DNA"/>
</dbReference>
<sequence>MTPQARRLLDLPLPPETRSLLSAAPSVTLAGSHEDLIALAVRDARDDGIHEVDYEVPGIGRVVEANVCQTRNGISANYIEPYMRRRDPDCMVIGDDRPTDKTTYVERFGAAFDPVREETFEWLKTQRLAVFAFYAGLPSPATQALVIAPDNAGFFALGLALLQGIVPVEDLPDDFQPKAVIYVAPPFRHTHFEGRQVVVHNRRDSLHEVFSYNLYPGPSAKKGVYGVLLNIGEEERWVTMHCATVQVVTPYENKVVISHEGASGGGKSEMLEYAHRRPDGTLLIGRNLETGEKRKFTLPKGCDLRPVTDDMALCHPSLEKGNGKLTLIDAEEAWFVRCNHIDRYGTDPHLEALTVHPPEPLLFLNIEGRPGATTLLWEHIEDAPGEPCPNPRVVIPRKIIPDVVRGAVDVDVRSMGVRTPPCSAERPTYGIVGLFHLLPPALAWLWRLVAPRGHANPSIVETAGMTSEGVGSYWPFATGRMVDHANLLLNQIIETPEVRYVLIPNQHIGVWEVGFMPQWIAREYFARRGGARFAANRMRPSRCPLLGYNPGSIMMEGSTIGNWFFEVEHQPEVGPQAYDQGAAILTEFFHRELKAFLGPDLLPTGQRIIECCLEGGSLEDYQRLLDLPFLEPDET</sequence>
<keyword evidence="2" id="KW-1185">Reference proteome</keyword>
<reference evidence="1" key="1">
    <citation type="submission" date="2017-08" db="EMBL/GenBank/DDBJ databases">
        <authorList>
            <person name="Imhoff J.F."/>
            <person name="Rahn T."/>
            <person name="Kuenzel S."/>
            <person name="Neulinger S.C."/>
        </authorList>
    </citation>
    <scope>NUCLEOTIDE SEQUENCE</scope>
    <source>
        <strain evidence="1">DSM 11080</strain>
    </source>
</reference>
<dbReference type="InterPro" id="IPR032583">
    <property type="entry name" value="DUF4914"/>
</dbReference>
<gene>
    <name evidence="1" type="ORF">CKO40_15195</name>
</gene>
<evidence type="ECO:0000313" key="2">
    <source>
        <dbReference type="Proteomes" id="UP001296776"/>
    </source>
</evidence>
<dbReference type="AlphaFoldDB" id="A0AAJ0U5V9"/>
<organism evidence="1 2">
    <name type="scientific">Halochromatium glycolicum</name>
    <dbReference type="NCBI Taxonomy" id="85075"/>
    <lineage>
        <taxon>Bacteria</taxon>
        <taxon>Pseudomonadati</taxon>
        <taxon>Pseudomonadota</taxon>
        <taxon>Gammaproteobacteria</taxon>
        <taxon>Chromatiales</taxon>
        <taxon>Chromatiaceae</taxon>
        <taxon>Halochromatium</taxon>
    </lineage>
</organism>